<dbReference type="Pfam" id="PF02776">
    <property type="entry name" value="TPP_enzyme_N"/>
    <property type="match status" value="1"/>
</dbReference>
<dbReference type="InterPro" id="IPR012782">
    <property type="entry name" value="Acetolactate_synth_catblc"/>
</dbReference>
<protein>
    <submittedName>
        <fullName evidence="7">Acetolactate synthase AlsS</fullName>
        <ecNumber evidence="7">2.2.1.6</ecNumber>
    </submittedName>
</protein>
<keyword evidence="7" id="KW-0808">Transferase</keyword>
<evidence type="ECO:0000259" key="4">
    <source>
        <dbReference type="Pfam" id="PF00205"/>
    </source>
</evidence>
<dbReference type="EC" id="2.2.1.6" evidence="7"/>
<evidence type="ECO:0000259" key="6">
    <source>
        <dbReference type="Pfam" id="PF02776"/>
    </source>
</evidence>
<name>A0ABS8YFS2_9BACL</name>
<dbReference type="Gene3D" id="3.40.50.1220">
    <property type="entry name" value="TPP-binding domain"/>
    <property type="match status" value="1"/>
</dbReference>
<dbReference type="EMBL" id="JAJNBZ010000004">
    <property type="protein sequence ID" value="MCE5169200.1"/>
    <property type="molecule type" value="Genomic_DNA"/>
</dbReference>
<dbReference type="InterPro" id="IPR012001">
    <property type="entry name" value="Thiamin_PyroP_enz_TPP-bd_dom"/>
</dbReference>
<evidence type="ECO:0000256" key="2">
    <source>
        <dbReference type="ARBA" id="ARBA00023052"/>
    </source>
</evidence>
<dbReference type="InterPro" id="IPR029061">
    <property type="entry name" value="THDP-binding"/>
</dbReference>
<dbReference type="Pfam" id="PF00205">
    <property type="entry name" value="TPP_enzyme_M"/>
    <property type="match status" value="1"/>
</dbReference>
<comment type="similarity">
    <text evidence="1 3">Belongs to the TPP enzyme family.</text>
</comment>
<feature type="domain" description="Thiamine pyrophosphate enzyme N-terminal TPP-binding" evidence="6">
    <location>
        <begin position="15"/>
        <end position="129"/>
    </location>
</feature>
<dbReference type="NCBIfam" id="NF006378">
    <property type="entry name" value="PRK08617.1"/>
    <property type="match status" value="1"/>
</dbReference>
<dbReference type="Proteomes" id="UP001199916">
    <property type="component" value="Unassembled WGS sequence"/>
</dbReference>
<dbReference type="GO" id="GO:0003984">
    <property type="term" value="F:acetolactate synthase activity"/>
    <property type="evidence" value="ECO:0007669"/>
    <property type="project" value="UniProtKB-EC"/>
</dbReference>
<dbReference type="NCBIfam" id="TIGR02418">
    <property type="entry name" value="acolac_catab"/>
    <property type="match status" value="1"/>
</dbReference>
<dbReference type="Pfam" id="PF02775">
    <property type="entry name" value="TPP_enzyme_C"/>
    <property type="match status" value="1"/>
</dbReference>
<evidence type="ECO:0000256" key="3">
    <source>
        <dbReference type="RuleBase" id="RU362132"/>
    </source>
</evidence>
<evidence type="ECO:0000259" key="5">
    <source>
        <dbReference type="Pfam" id="PF02775"/>
    </source>
</evidence>
<dbReference type="RefSeq" id="WP_233696262.1">
    <property type="nucleotide sequence ID" value="NZ_JAJNBZ010000004.1"/>
</dbReference>
<dbReference type="PROSITE" id="PS00187">
    <property type="entry name" value="TPP_ENZYMES"/>
    <property type="match status" value="1"/>
</dbReference>
<dbReference type="Gene3D" id="3.40.50.970">
    <property type="match status" value="2"/>
</dbReference>
<dbReference type="InterPro" id="IPR045229">
    <property type="entry name" value="TPP_enz"/>
</dbReference>
<dbReference type="InterPro" id="IPR012000">
    <property type="entry name" value="Thiamin_PyroP_enz_cen_dom"/>
</dbReference>
<dbReference type="PANTHER" id="PTHR18968">
    <property type="entry name" value="THIAMINE PYROPHOSPHATE ENZYMES"/>
    <property type="match status" value="1"/>
</dbReference>
<dbReference type="CDD" id="cd02010">
    <property type="entry name" value="TPP_ALS"/>
    <property type="match status" value="1"/>
</dbReference>
<dbReference type="CDD" id="cd07035">
    <property type="entry name" value="TPP_PYR_POX_like"/>
    <property type="match status" value="1"/>
</dbReference>
<feature type="domain" description="Thiamine pyrophosphate enzyme TPP-binding" evidence="5">
    <location>
        <begin position="396"/>
        <end position="542"/>
    </location>
</feature>
<organism evidence="7 8">
    <name type="scientific">Paenibacillus profundus</name>
    <dbReference type="NCBI Taxonomy" id="1173085"/>
    <lineage>
        <taxon>Bacteria</taxon>
        <taxon>Bacillati</taxon>
        <taxon>Bacillota</taxon>
        <taxon>Bacilli</taxon>
        <taxon>Bacillales</taxon>
        <taxon>Paenibacillaceae</taxon>
        <taxon>Paenibacillus</taxon>
    </lineage>
</organism>
<dbReference type="SUPFAM" id="SSF52467">
    <property type="entry name" value="DHS-like NAD/FAD-binding domain"/>
    <property type="match status" value="1"/>
</dbReference>
<dbReference type="InterPro" id="IPR011766">
    <property type="entry name" value="TPP_enzyme_TPP-bd"/>
</dbReference>
<proteinExistence type="inferred from homology"/>
<comment type="caution">
    <text evidence="7">The sequence shown here is derived from an EMBL/GenBank/DDBJ whole genome shotgun (WGS) entry which is preliminary data.</text>
</comment>
<keyword evidence="8" id="KW-1185">Reference proteome</keyword>
<reference evidence="7 8" key="1">
    <citation type="submission" date="2021-11" db="EMBL/GenBank/DDBJ databases">
        <title>Draft genome sequence of Paenibacillus profundus YoMME, a new Gram-positive bacteria with exoelectrogenic properties.</title>
        <authorList>
            <person name="Hubenova Y."/>
            <person name="Hubenova E."/>
            <person name="Manasiev Y."/>
            <person name="Peykov S."/>
            <person name="Mitov M."/>
        </authorList>
    </citation>
    <scope>NUCLEOTIDE SEQUENCE [LARGE SCALE GENOMIC DNA]</scope>
    <source>
        <strain evidence="7 8">YoMME</strain>
    </source>
</reference>
<evidence type="ECO:0000313" key="8">
    <source>
        <dbReference type="Proteomes" id="UP001199916"/>
    </source>
</evidence>
<dbReference type="InterPro" id="IPR000399">
    <property type="entry name" value="TPP-bd_CS"/>
</dbReference>
<dbReference type="PANTHER" id="PTHR18968:SF129">
    <property type="entry name" value="ACETOLACTATE SYNTHASE"/>
    <property type="match status" value="1"/>
</dbReference>
<gene>
    <name evidence="7" type="primary">alsS</name>
    <name evidence="7" type="ORF">LQV63_07745</name>
</gene>
<dbReference type="SUPFAM" id="SSF52518">
    <property type="entry name" value="Thiamin diphosphate-binding fold (THDP-binding)"/>
    <property type="match status" value="2"/>
</dbReference>
<dbReference type="InterPro" id="IPR029035">
    <property type="entry name" value="DHS-like_NAD/FAD-binding_dom"/>
</dbReference>
<feature type="domain" description="Thiamine pyrophosphate enzyme central" evidence="4">
    <location>
        <begin position="200"/>
        <end position="335"/>
    </location>
</feature>
<keyword evidence="2 3" id="KW-0786">Thiamine pyrophosphate</keyword>
<evidence type="ECO:0000313" key="7">
    <source>
        <dbReference type="EMBL" id="MCE5169200.1"/>
    </source>
</evidence>
<sequence length="562" mass="60889">MNTSKEQPQHPVVSRGADIVVECLKRQGVSHIFGIPGAKVDSVFDALVDQGPSLIVCRHEQNAAFMAAAVGRLTGKPGVCLVTSGPGASNLATGLVTATAEGDPVVALSGAVSRADRLKRTHQSMDNAALFQPVTKYSVEVQHPDNLPEVLTNAFRAATSPRPGAALVSLPQDVITSPVEVSAIGPLPSPKLGAAPSEGIRAAAEALRGASIPVILLGMRASTPEATYAIRELILHTNLPVVETFQAAGAISRELESHFFGRIGLFRNQPGDDLLAQADVVLTVGYDPVEYDPKFWNSDGLRHIIHLDEVQADIDHDYQPDLELLGSIERTIQELTKHLSGLQRTPEASRLCDSLQAKLLEACEPPEHVQEGLLHPLQIIHGLRRVIDDKVTVTCDVGSHYIWMARYFRSYEPRRLLFSNGMQTLGVALPWAIAAALVRPGEKVVSVSGDGGFLFSAMELETAVRLKLPIVHLVWNDGTYDMVAFQQQMKYGRTAGVNFGQPDMVQFAESYWAQGYRVTDPDDLVPTLQRALAAEGPVIIDIPVDYSDNIALGNMLLPDQFH</sequence>
<evidence type="ECO:0000256" key="1">
    <source>
        <dbReference type="ARBA" id="ARBA00007812"/>
    </source>
</evidence>
<accession>A0ABS8YFS2</accession>